<dbReference type="Proteomes" id="UP001140817">
    <property type="component" value="Unassembled WGS sequence"/>
</dbReference>
<reference evidence="1" key="1">
    <citation type="submission" date="2022-07" db="EMBL/GenBank/DDBJ databases">
        <title>Enhanced cultured diversity of the mouse gut microbiota enables custom-made synthetic communities.</title>
        <authorList>
            <person name="Afrizal A."/>
        </authorList>
    </citation>
    <scope>NUCLEOTIDE SEQUENCE</scope>
    <source>
        <strain evidence="1">DSM 29186</strain>
    </source>
</reference>
<comment type="caution">
    <text evidence="1">The sequence shown here is derived from an EMBL/GenBank/DDBJ whole genome shotgun (WGS) entry which is preliminary data.</text>
</comment>
<sequence length="126" mass="14296">MKIPSKVRVGSIDYTINSKDERQILNARQCYGVIDYEYHTIELDSGIQDIQGLERTFLHELVHAIVKEHKINLEGDSEEVTDNLAFGLHQVIRDNPSIFCSRDCNKVDLTLDGKIIAKNLVNKVGD</sequence>
<proteinExistence type="predicted"/>
<dbReference type="EMBL" id="JANKBY010000004">
    <property type="protein sequence ID" value="MCR1821283.1"/>
    <property type="molecule type" value="Genomic_DNA"/>
</dbReference>
<accession>A0A9X2M6V1</accession>
<dbReference type="RefSeq" id="WP_257559937.1">
    <property type="nucleotide sequence ID" value="NZ_JANKBY010000004.1"/>
</dbReference>
<organism evidence="1 2">
    <name type="scientific">Terrisporobacter muris</name>
    <dbReference type="NCBI Taxonomy" id="2963284"/>
    <lineage>
        <taxon>Bacteria</taxon>
        <taxon>Bacillati</taxon>
        <taxon>Bacillota</taxon>
        <taxon>Clostridia</taxon>
        <taxon>Peptostreptococcales</taxon>
        <taxon>Peptostreptococcaceae</taxon>
        <taxon>Terrisporobacter</taxon>
    </lineage>
</organism>
<gene>
    <name evidence="1" type="ORF">NSA58_00655</name>
</gene>
<evidence type="ECO:0000313" key="2">
    <source>
        <dbReference type="Proteomes" id="UP001140817"/>
    </source>
</evidence>
<keyword evidence="2" id="KW-1185">Reference proteome</keyword>
<evidence type="ECO:0008006" key="3">
    <source>
        <dbReference type="Google" id="ProtNLM"/>
    </source>
</evidence>
<protein>
    <recommendedName>
        <fullName evidence="3">Phage protein</fullName>
    </recommendedName>
</protein>
<name>A0A9X2M6V1_9FIRM</name>
<dbReference type="AlphaFoldDB" id="A0A9X2M6V1"/>
<evidence type="ECO:0000313" key="1">
    <source>
        <dbReference type="EMBL" id="MCR1821283.1"/>
    </source>
</evidence>